<dbReference type="Pfam" id="PF04969">
    <property type="entry name" value="CS"/>
    <property type="match status" value="1"/>
</dbReference>
<dbReference type="PANTHER" id="PTHR46492:SF1">
    <property type="entry name" value="DYNEIN AXONEMAL ASSEMBLY FACTOR 4"/>
    <property type="match status" value="1"/>
</dbReference>
<feature type="domain" description="CS" evidence="1">
    <location>
        <begin position="2"/>
        <end position="89"/>
    </location>
</feature>
<proteinExistence type="predicted"/>
<dbReference type="PROSITE" id="PS51203">
    <property type="entry name" value="CS"/>
    <property type="match status" value="1"/>
</dbReference>
<dbReference type="Proteomes" id="UP001633002">
    <property type="component" value="Unassembled WGS sequence"/>
</dbReference>
<dbReference type="Gene3D" id="2.60.40.790">
    <property type="match status" value="1"/>
</dbReference>
<dbReference type="InterPro" id="IPR008978">
    <property type="entry name" value="HSP20-like_chaperone"/>
</dbReference>
<organism evidence="2 3">
    <name type="scientific">Riccia sorocarpa</name>
    <dbReference type="NCBI Taxonomy" id="122646"/>
    <lineage>
        <taxon>Eukaryota</taxon>
        <taxon>Viridiplantae</taxon>
        <taxon>Streptophyta</taxon>
        <taxon>Embryophyta</taxon>
        <taxon>Marchantiophyta</taxon>
        <taxon>Marchantiopsida</taxon>
        <taxon>Marchantiidae</taxon>
        <taxon>Marchantiales</taxon>
        <taxon>Ricciaceae</taxon>
        <taxon>Riccia</taxon>
    </lineage>
</organism>
<dbReference type="SUPFAM" id="SSF49764">
    <property type="entry name" value="HSP20-like chaperones"/>
    <property type="match status" value="1"/>
</dbReference>
<comment type="caution">
    <text evidence="2">The sequence shown here is derived from an EMBL/GenBank/DDBJ whole genome shotgun (WGS) entry which is preliminary data.</text>
</comment>
<gene>
    <name evidence="2" type="ORF">R1sor_019964</name>
</gene>
<name>A0ABD3IE63_9MARC</name>
<dbReference type="PANTHER" id="PTHR46492">
    <property type="entry name" value="DYNEIN ASSEMBLY FACTOR 4, AXONEMAL"/>
    <property type="match status" value="1"/>
</dbReference>
<dbReference type="InterPro" id="IPR007052">
    <property type="entry name" value="CS_dom"/>
</dbReference>
<evidence type="ECO:0000259" key="1">
    <source>
        <dbReference type="PROSITE" id="PS51203"/>
    </source>
</evidence>
<dbReference type="AlphaFoldDB" id="A0ABD3IE63"/>
<dbReference type="EMBL" id="JBJQOH010000001">
    <property type="protein sequence ID" value="KAL3701942.1"/>
    <property type="molecule type" value="Genomic_DNA"/>
</dbReference>
<protein>
    <recommendedName>
        <fullName evidence="1">CS domain-containing protein</fullName>
    </recommendedName>
</protein>
<keyword evidence="3" id="KW-1185">Reference proteome</keyword>
<sequence>MPITPAYAWHEAMTSISVDIKIRAVTQSSADILMTDCYIKVNCTPHFFEADLYGEIDARKSSASVGQDAVKFFLIKDREDMPAKLSNIGRLAVGEQMKLEEARRKAIEEKKKKELSVEQVP</sequence>
<reference evidence="2 3" key="1">
    <citation type="submission" date="2024-09" db="EMBL/GenBank/DDBJ databases">
        <title>Chromosome-scale assembly of Riccia sorocarpa.</title>
        <authorList>
            <person name="Paukszto L."/>
        </authorList>
    </citation>
    <scope>NUCLEOTIDE SEQUENCE [LARGE SCALE GENOMIC DNA]</scope>
    <source>
        <strain evidence="2">LP-2024</strain>
        <tissue evidence="2">Aerial parts of the thallus</tissue>
    </source>
</reference>
<dbReference type="InterPro" id="IPR052004">
    <property type="entry name" value="Dynein_assembly_factor_4"/>
</dbReference>
<evidence type="ECO:0000313" key="3">
    <source>
        <dbReference type="Proteomes" id="UP001633002"/>
    </source>
</evidence>
<accession>A0ABD3IE63</accession>
<evidence type="ECO:0000313" key="2">
    <source>
        <dbReference type="EMBL" id="KAL3701942.1"/>
    </source>
</evidence>